<dbReference type="Proteomes" id="UP000568751">
    <property type="component" value="Unassembled WGS sequence"/>
</dbReference>
<sequence>MYLLPRNVWLLAISLSLFMSLTVFVIFLGGIIGQFLAPNVSLSTLPVAMIVVGTASSIIPVVYIMRPLHKYE</sequence>
<keyword evidence="1" id="KW-0812">Transmembrane</keyword>
<proteinExistence type="predicted"/>
<protein>
    <submittedName>
        <fullName evidence="2">Uncharacterized protein</fullName>
    </submittedName>
</protein>
<keyword evidence="1" id="KW-0472">Membrane</keyword>
<evidence type="ECO:0000256" key="1">
    <source>
        <dbReference type="SAM" id="Phobius"/>
    </source>
</evidence>
<keyword evidence="1" id="KW-1133">Transmembrane helix</keyword>
<dbReference type="AlphaFoldDB" id="A0A853F5G2"/>
<feature type="transmembrane region" description="Helical" evidence="1">
    <location>
        <begin position="44"/>
        <end position="65"/>
    </location>
</feature>
<comment type="caution">
    <text evidence="2">The sequence shown here is derived from an EMBL/GenBank/DDBJ whole genome shotgun (WGS) entry which is preliminary data.</text>
</comment>
<dbReference type="EMBL" id="JACCHT010000001">
    <property type="protein sequence ID" value="NYT27799.1"/>
    <property type="molecule type" value="Genomic_DNA"/>
</dbReference>
<dbReference type="RefSeq" id="WP_369150164.1">
    <property type="nucleotide sequence ID" value="NZ_OZ156464.1"/>
</dbReference>
<evidence type="ECO:0000313" key="2">
    <source>
        <dbReference type="EMBL" id="NYT27799.1"/>
    </source>
</evidence>
<gene>
    <name evidence="2" type="ORF">H0A76_07810</name>
</gene>
<evidence type="ECO:0000313" key="3">
    <source>
        <dbReference type="Proteomes" id="UP000568751"/>
    </source>
</evidence>
<accession>A0A853F5G2</accession>
<name>A0A853F5G2_9GAMM</name>
<reference evidence="2 3" key="1">
    <citation type="submission" date="2020-05" db="EMBL/GenBank/DDBJ databases">
        <title>Horizontal transmission and recombination maintain forever young bacterial symbiont genomes.</title>
        <authorList>
            <person name="Russell S.L."/>
            <person name="Pepper-Tunick E."/>
            <person name="Svedberg J."/>
            <person name="Byrne A."/>
            <person name="Ruelas Castillo J."/>
            <person name="Vollmers C."/>
            <person name="Beinart R.A."/>
            <person name="Corbett-Detig R."/>
        </authorList>
    </citation>
    <scope>NUCLEOTIDE SEQUENCE [LARGE SCALE GENOMIC DNA]</scope>
    <source>
        <strain evidence="2">455</strain>
    </source>
</reference>
<organism evidence="2 3">
    <name type="scientific">Candidatus Thiodubiliella endoseptemdiera</name>
    <dbReference type="NCBI Taxonomy" id="2738886"/>
    <lineage>
        <taxon>Bacteria</taxon>
        <taxon>Pseudomonadati</taxon>
        <taxon>Pseudomonadota</taxon>
        <taxon>Gammaproteobacteria</taxon>
        <taxon>Candidatus Pseudothioglobaceae</taxon>
        <taxon>Candidatus Thiodubiliella</taxon>
    </lineage>
</organism>
<feature type="transmembrane region" description="Helical" evidence="1">
    <location>
        <begin position="7"/>
        <end position="32"/>
    </location>
</feature>